<dbReference type="RefSeq" id="WP_138403340.1">
    <property type="nucleotide sequence ID" value="NZ_VBSP01000001.1"/>
</dbReference>
<evidence type="ECO:0000313" key="3">
    <source>
        <dbReference type="Proteomes" id="UP000306420"/>
    </source>
</evidence>
<sequence>MARKDNKKKSKFGIWGWLVAALVLVGGGFGVTQGGWLDGGLGDGTETTETTINETSSVGEGNEEAKHVNITISQSDIFWDNEAVTEDEVESRVSDEEDSTTYTVTDDNAIKATYDSVIETLTDSQVDFQEAEEQS</sequence>
<keyword evidence="1" id="KW-0472">Membrane</keyword>
<comment type="caution">
    <text evidence="2">The sequence shown here is derived from an EMBL/GenBank/DDBJ whole genome shotgun (WGS) entry which is preliminary data.</text>
</comment>
<dbReference type="AlphaFoldDB" id="A0A5R9EPI3"/>
<organism evidence="2 3">
    <name type="scientific">Ruoffia tabacinasalis</name>
    <dbReference type="NCBI Taxonomy" id="87458"/>
    <lineage>
        <taxon>Bacteria</taxon>
        <taxon>Bacillati</taxon>
        <taxon>Bacillota</taxon>
        <taxon>Bacilli</taxon>
        <taxon>Lactobacillales</taxon>
        <taxon>Aerococcaceae</taxon>
        <taxon>Ruoffia</taxon>
    </lineage>
</organism>
<gene>
    <name evidence="2" type="ORF">FEZ33_00050</name>
</gene>
<reference evidence="2 3" key="1">
    <citation type="submission" date="2019-05" db="EMBL/GenBank/DDBJ databases">
        <title>The metagenome of a microbial culture collection derived from dairy environment covers the genomic content of the human microbiome.</title>
        <authorList>
            <person name="Roder T."/>
            <person name="Wuthrich D."/>
            <person name="Sattari Z."/>
            <person name="Von Ah U."/>
            <person name="Bar C."/>
            <person name="Ronchi F."/>
            <person name="Macpherson A.J."/>
            <person name="Ganal-Vonarburg S.C."/>
            <person name="Bruggmann R."/>
            <person name="Vergeres G."/>
        </authorList>
    </citation>
    <scope>NUCLEOTIDE SEQUENCE [LARGE SCALE GENOMIC DNA]</scope>
    <source>
        <strain evidence="2 3">FAM 24227</strain>
    </source>
</reference>
<dbReference type="EMBL" id="VBSP01000001">
    <property type="protein sequence ID" value="TLQ49418.1"/>
    <property type="molecule type" value="Genomic_DNA"/>
</dbReference>
<keyword evidence="1" id="KW-0812">Transmembrane</keyword>
<feature type="transmembrane region" description="Helical" evidence="1">
    <location>
        <begin position="12"/>
        <end position="31"/>
    </location>
</feature>
<evidence type="ECO:0000313" key="2">
    <source>
        <dbReference type="EMBL" id="TLQ49418.1"/>
    </source>
</evidence>
<protein>
    <submittedName>
        <fullName evidence="2">Uncharacterized protein</fullName>
    </submittedName>
</protein>
<evidence type="ECO:0000256" key="1">
    <source>
        <dbReference type="SAM" id="Phobius"/>
    </source>
</evidence>
<keyword evidence="1" id="KW-1133">Transmembrane helix</keyword>
<accession>A0A5R9EPI3</accession>
<name>A0A5R9EPI3_9LACT</name>
<dbReference type="Proteomes" id="UP000306420">
    <property type="component" value="Unassembled WGS sequence"/>
</dbReference>
<proteinExistence type="predicted"/>